<accession>A0ABQ7H362</accession>
<feature type="compositionally biased region" description="Polar residues" evidence="1">
    <location>
        <begin position="818"/>
        <end position="832"/>
    </location>
</feature>
<feature type="compositionally biased region" description="Low complexity" evidence="1">
    <location>
        <begin position="44"/>
        <end position="54"/>
    </location>
</feature>
<dbReference type="CDD" id="cd00030">
    <property type="entry name" value="C2"/>
    <property type="match status" value="1"/>
</dbReference>
<dbReference type="Gene3D" id="2.60.40.150">
    <property type="entry name" value="C2 domain"/>
    <property type="match status" value="1"/>
</dbReference>
<feature type="compositionally biased region" description="Basic and acidic residues" evidence="1">
    <location>
        <begin position="313"/>
        <end position="340"/>
    </location>
</feature>
<feature type="compositionally biased region" description="Polar residues" evidence="1">
    <location>
        <begin position="1317"/>
        <end position="1331"/>
    </location>
</feature>
<feature type="compositionally biased region" description="Polar residues" evidence="1">
    <location>
        <begin position="1247"/>
        <end position="1260"/>
    </location>
</feature>
<comment type="caution">
    <text evidence="2">The sequence shown here is derived from an EMBL/GenBank/DDBJ whole genome shotgun (WGS) entry which is preliminary data.</text>
</comment>
<feature type="compositionally biased region" description="Low complexity" evidence="1">
    <location>
        <begin position="342"/>
        <end position="358"/>
    </location>
</feature>
<evidence type="ECO:0000313" key="3">
    <source>
        <dbReference type="Proteomes" id="UP000815325"/>
    </source>
</evidence>
<feature type="compositionally biased region" description="Low complexity" evidence="1">
    <location>
        <begin position="559"/>
        <end position="574"/>
    </location>
</feature>
<feature type="compositionally biased region" description="Polar residues" evidence="1">
    <location>
        <begin position="1087"/>
        <end position="1099"/>
    </location>
</feature>
<dbReference type="EMBL" id="MU069489">
    <property type="protein sequence ID" value="KAF5841304.1"/>
    <property type="molecule type" value="Genomic_DNA"/>
</dbReference>
<dbReference type="Proteomes" id="UP000815325">
    <property type="component" value="Unassembled WGS sequence"/>
</dbReference>
<feature type="compositionally biased region" description="Basic and acidic residues" evidence="1">
    <location>
        <begin position="256"/>
        <end position="272"/>
    </location>
</feature>
<reference evidence="2" key="1">
    <citation type="submission" date="2017-08" db="EMBL/GenBank/DDBJ databases">
        <authorList>
            <person name="Polle J.E."/>
            <person name="Barry K."/>
            <person name="Cushman J."/>
            <person name="Schmutz J."/>
            <person name="Tran D."/>
            <person name="Hathwaick L.T."/>
            <person name="Yim W.C."/>
            <person name="Jenkins J."/>
            <person name="Mckie-Krisberg Z.M."/>
            <person name="Prochnik S."/>
            <person name="Lindquist E."/>
            <person name="Dockter R.B."/>
            <person name="Adam C."/>
            <person name="Molina H."/>
            <person name="Bunkerborg J."/>
            <person name="Jin E."/>
            <person name="Buchheim M."/>
            <person name="Magnuson J."/>
        </authorList>
    </citation>
    <scope>NUCLEOTIDE SEQUENCE</scope>
    <source>
        <strain evidence="2">CCAP 19/18</strain>
    </source>
</reference>
<proteinExistence type="predicted"/>
<feature type="compositionally biased region" description="Polar residues" evidence="1">
    <location>
        <begin position="1127"/>
        <end position="1138"/>
    </location>
</feature>
<protein>
    <recommendedName>
        <fullName evidence="4">C2 domain-containing protein</fullName>
    </recommendedName>
</protein>
<evidence type="ECO:0008006" key="4">
    <source>
        <dbReference type="Google" id="ProtNLM"/>
    </source>
</evidence>
<feature type="compositionally biased region" description="Basic and acidic residues" evidence="1">
    <location>
        <begin position="878"/>
        <end position="899"/>
    </location>
</feature>
<feature type="compositionally biased region" description="Polar residues" evidence="1">
    <location>
        <begin position="205"/>
        <end position="230"/>
    </location>
</feature>
<gene>
    <name evidence="2" type="ORF">DUNSADRAFT_13577</name>
</gene>
<keyword evidence="3" id="KW-1185">Reference proteome</keyword>
<feature type="region of interest" description="Disordered" evidence="1">
    <location>
        <begin position="1317"/>
        <end position="1339"/>
    </location>
</feature>
<feature type="region of interest" description="Disordered" evidence="1">
    <location>
        <begin position="1528"/>
        <end position="1580"/>
    </location>
</feature>
<feature type="compositionally biased region" description="Low complexity" evidence="1">
    <location>
        <begin position="1543"/>
        <end position="1562"/>
    </location>
</feature>
<dbReference type="SUPFAM" id="SSF49562">
    <property type="entry name" value="C2 domain (Calcium/lipid-binding domain, CaLB)"/>
    <property type="match status" value="1"/>
</dbReference>
<feature type="region of interest" description="Disordered" evidence="1">
    <location>
        <begin position="310"/>
        <end position="928"/>
    </location>
</feature>
<feature type="compositionally biased region" description="Polar residues" evidence="1">
    <location>
        <begin position="530"/>
        <end position="554"/>
    </location>
</feature>
<name>A0ABQ7H362_DUNSA</name>
<feature type="compositionally biased region" description="Basic residues" evidence="1">
    <location>
        <begin position="860"/>
        <end position="877"/>
    </location>
</feature>
<feature type="region of interest" description="Disordered" evidence="1">
    <location>
        <begin position="39"/>
        <end position="294"/>
    </location>
</feature>
<sequence length="1782" mass="187465">MRRTTGSNFMLINSFGRRDAHHHHHSTMSDLLVFGPSTEHLSAQQQQQQQQQQQWSQEDPSAGAEQQREDDAAHAHLHAQGTGIRAGSHPSPAAEGVRSSSNGAVRNGDGAEGAGFDSSSPKSLHGINSRVGPGDSASHEGTSEATDTTKQTKHVPHLPHATPPPHPTVGPHANGHANGVGLLSTGSTFSSSIGEGGNGHHASRHTGTNGDAPLHSSTFRHSPSHTTSSPEDGPSPPTAPPYGTAPTHPSHLSTARGDDDRREGDGGGEHLPSRPTSTSNNSSTDPFGDRAGGQVMAMPGEIARQLHIAGSARLDDSHGDSRLGGDGDARAEDEQGRGGGEESSSGPGSNASVVVVSGQHCPGLPNGLAQEAGQPTPTPGGDARGVPEGGAQQERGEDGAAPGPTGSPHSMPLPSPAHTSPAYTSEGRAVSTSPTPGSPHWSAFASYFPPWASSSFRRIGGFLSPRPSGGQPESHAQAPTPPANSGSNAHAPLSKTPDAPGAPGGEPRANATAGSSSSAHAGGPAHLSAVQQGVGSPATSPDDSRTQPSGSISMGQGRLGSASLSGSGAGFARFRSGGNAQPTAIGRTSLAFEEVSDEEEKLTAEVTQASTLELRSPPPSARTSIADSEQRAPPSPLSRHHPKDVIDALPQPPQHEQQQQQQPLSAHAGRPTPSVGSPHAHPHPHPHPHHKPGTLSTIHEIVPAGSGHVSSSSASPALLRQAGQAQRSASGLVLASPSFGNVVRARSGRADGDSSVPMGSLGSLARQSPMGPPSSGFLFPEVPNASAGASPSPSGVLGRRAKGTKAQKQLRVDIPNEQGPSNSGGSAVSSVRDSGRRLQHSAPFIVRDSGGATGGSAKGHGSRKLRAAKSPRFGKRSHLSEAEGGDGKDADGAAVEDGRASAGMGDLTSSRKHKRGRKPKKGLSKEDVAAKVSKEGNKLADQNMERMQSGLKWCKYGITKVLSKGSRRSIMLSQVICALEPFSWQLRFPHTIFLRTAFVCACLLPSGDLCPRSIFLGINNTIKEENDSICQVAIFAPLWVDNRTGFDLIFKDLDVPSAFNDLPFLIHHPVRAPGLIRDAICIDPLSHKSSGTPPSVGRSSQDKAGKPLCPEAPPSGRARSPKDKHASSVQPALLNDQSKTTFRLQDSVGNSGWCDSFKVSNSGKRFEIALKGSETTNISTVKRMHKAFGKLPRQLMQRAHLLPVASLPQSPSAYQELDEAAQQAAEELESEEAVSHGGNSAIGASSEMDSGTKAASTSLEASPRAMFAGKMPHDAFVEEGAEEKKPRDPDIVEAAAHIHLDEIADNVKVLHVQQPSLAGSASMPGRSNSSGRMEPTQAADKSNNLRNFIFKQQKRLVEASKSEASNMLERAKSMHETMVSTKDRLRQAGLPEGGLGSGKDLLLGSSKEVAPLIVGPSGTAGLQQGSGLTIEDRGRMERMARVLARECAKKVYVTIYAEGPMRVLCFAEEKTSITSVDDVNSVLNMAIRLQHVSSKVAEVDEELSKHLSITERTAQMDLRKAASKLALSDGQGLHSKGSMQGAPLDSKPSSLSLQPSGSLTPPMQRSSWRGAPGGAGPNAAASNWAKLRQYHFSMHSPRTRCHHARRIRECPRQQPEAYAVHATARGASGGDLKVRIISARGLRNLERLQHVYAKAMVRDQVTMTNMVMSSKEPEWRFEDVFRDVPASAELTIEVWGIPRYKEKKLFTNISKLSEKAREVGDKGLGAGAHVRSEFDKARGPVELLARLKPVEVDVTQHWLRLPALVQSGKVPSPKRRAGWTAT</sequence>
<feature type="compositionally biased region" description="Low complexity" evidence="1">
    <location>
        <begin position="785"/>
        <end position="795"/>
    </location>
</feature>
<evidence type="ECO:0000256" key="1">
    <source>
        <dbReference type="SAM" id="MobiDB-lite"/>
    </source>
</evidence>
<feature type="compositionally biased region" description="Low complexity" evidence="1">
    <location>
        <begin position="169"/>
        <end position="193"/>
    </location>
</feature>
<feature type="compositionally biased region" description="Basic residues" evidence="1">
    <location>
        <begin position="910"/>
        <end position="922"/>
    </location>
</feature>
<feature type="region of interest" description="Disordered" evidence="1">
    <location>
        <begin position="1087"/>
        <end position="1138"/>
    </location>
</feature>
<dbReference type="InterPro" id="IPR035892">
    <property type="entry name" value="C2_domain_sf"/>
</dbReference>
<feature type="compositionally biased region" description="Low complexity" evidence="1">
    <location>
        <begin position="509"/>
        <end position="529"/>
    </location>
</feature>
<feature type="compositionally biased region" description="Low complexity" evidence="1">
    <location>
        <begin position="702"/>
        <end position="716"/>
    </location>
</feature>
<feature type="region of interest" description="Disordered" evidence="1">
    <location>
        <begin position="1216"/>
        <end position="1263"/>
    </location>
</feature>
<evidence type="ECO:0000313" key="2">
    <source>
        <dbReference type="EMBL" id="KAF5841304.1"/>
    </source>
</evidence>
<organism evidence="2 3">
    <name type="scientific">Dunaliella salina</name>
    <name type="common">Green alga</name>
    <name type="synonym">Protococcus salinus</name>
    <dbReference type="NCBI Taxonomy" id="3046"/>
    <lineage>
        <taxon>Eukaryota</taxon>
        <taxon>Viridiplantae</taxon>
        <taxon>Chlorophyta</taxon>
        <taxon>core chlorophytes</taxon>
        <taxon>Chlorophyceae</taxon>
        <taxon>CS clade</taxon>
        <taxon>Chlamydomonadales</taxon>
        <taxon>Dunaliellaceae</taxon>
        <taxon>Dunaliella</taxon>
    </lineage>
</organism>
<feature type="compositionally biased region" description="Basic residues" evidence="1">
    <location>
        <begin position="680"/>
        <end position="692"/>
    </location>
</feature>
<feature type="compositionally biased region" description="Low complexity" evidence="1">
    <location>
        <begin position="654"/>
        <end position="663"/>
    </location>
</feature>